<sequence length="39" mass="4592">MKMGFLEYYYYDTSIGRRTAGVETYHLVDVESLADRLPM</sequence>
<reference evidence="1" key="1">
    <citation type="submission" date="2021-06" db="EMBL/GenBank/DDBJ databases">
        <authorList>
            <person name="Kallberg Y."/>
            <person name="Tangrot J."/>
            <person name="Rosling A."/>
        </authorList>
    </citation>
    <scope>NUCLEOTIDE SEQUENCE</scope>
    <source>
        <strain evidence="1">AZ414A</strain>
    </source>
</reference>
<evidence type="ECO:0000313" key="2">
    <source>
        <dbReference type="Proteomes" id="UP000789706"/>
    </source>
</evidence>
<dbReference type="AlphaFoldDB" id="A0A9N9AT60"/>
<organism evidence="1 2">
    <name type="scientific">Diversispora eburnea</name>
    <dbReference type="NCBI Taxonomy" id="1213867"/>
    <lineage>
        <taxon>Eukaryota</taxon>
        <taxon>Fungi</taxon>
        <taxon>Fungi incertae sedis</taxon>
        <taxon>Mucoromycota</taxon>
        <taxon>Glomeromycotina</taxon>
        <taxon>Glomeromycetes</taxon>
        <taxon>Diversisporales</taxon>
        <taxon>Diversisporaceae</taxon>
        <taxon>Diversispora</taxon>
    </lineage>
</organism>
<comment type="caution">
    <text evidence="1">The sequence shown here is derived from an EMBL/GenBank/DDBJ whole genome shotgun (WGS) entry which is preliminary data.</text>
</comment>
<evidence type="ECO:0000313" key="1">
    <source>
        <dbReference type="EMBL" id="CAG8539164.1"/>
    </source>
</evidence>
<proteinExistence type="predicted"/>
<keyword evidence="2" id="KW-1185">Reference proteome</keyword>
<accession>A0A9N9AT60</accession>
<dbReference type="Proteomes" id="UP000789706">
    <property type="component" value="Unassembled WGS sequence"/>
</dbReference>
<name>A0A9N9AT60_9GLOM</name>
<dbReference type="EMBL" id="CAJVPK010000679">
    <property type="protein sequence ID" value="CAG8539164.1"/>
    <property type="molecule type" value="Genomic_DNA"/>
</dbReference>
<protein>
    <submittedName>
        <fullName evidence="1">3323_t:CDS:1</fullName>
    </submittedName>
</protein>
<gene>
    <name evidence="1" type="ORF">DEBURN_LOCUS6522</name>
</gene>